<dbReference type="EMBL" id="JANEYF010002304">
    <property type="protein sequence ID" value="KAJ8948397.1"/>
    <property type="molecule type" value="Genomic_DNA"/>
</dbReference>
<comment type="caution">
    <text evidence="1">The sequence shown here is derived from an EMBL/GenBank/DDBJ whole genome shotgun (WGS) entry which is preliminary data.</text>
</comment>
<sequence>MLGITQHPPYQTAVIVRKPYDGGFENLRGKRFCHPGFKHAELVTKLVLEEFESKIINLDSNYCNTGDNSSTIVEKRLRTVANFFGPSCRPGVWTESDQFDAELSK</sequence>
<proteinExistence type="predicted"/>
<evidence type="ECO:0000313" key="1">
    <source>
        <dbReference type="EMBL" id="KAJ8948397.1"/>
    </source>
</evidence>
<accession>A0AAV8YBL5</accession>
<dbReference type="Proteomes" id="UP001162156">
    <property type="component" value="Unassembled WGS sequence"/>
</dbReference>
<dbReference type="SUPFAM" id="SSF53850">
    <property type="entry name" value="Periplasmic binding protein-like II"/>
    <property type="match status" value="1"/>
</dbReference>
<reference evidence="1" key="1">
    <citation type="journal article" date="2023" name="Insect Mol. Biol.">
        <title>Genome sequencing provides insights into the evolution of gene families encoding plant cell wall-degrading enzymes in longhorned beetles.</title>
        <authorList>
            <person name="Shin N.R."/>
            <person name="Okamura Y."/>
            <person name="Kirsch R."/>
            <person name="Pauchet Y."/>
        </authorList>
    </citation>
    <scope>NUCLEOTIDE SEQUENCE</scope>
    <source>
        <strain evidence="1">RBIC_L_NR</strain>
    </source>
</reference>
<name>A0AAV8YBL5_9CUCU</name>
<organism evidence="1 2">
    <name type="scientific">Rhamnusium bicolor</name>
    <dbReference type="NCBI Taxonomy" id="1586634"/>
    <lineage>
        <taxon>Eukaryota</taxon>
        <taxon>Metazoa</taxon>
        <taxon>Ecdysozoa</taxon>
        <taxon>Arthropoda</taxon>
        <taxon>Hexapoda</taxon>
        <taxon>Insecta</taxon>
        <taxon>Pterygota</taxon>
        <taxon>Neoptera</taxon>
        <taxon>Endopterygota</taxon>
        <taxon>Coleoptera</taxon>
        <taxon>Polyphaga</taxon>
        <taxon>Cucujiformia</taxon>
        <taxon>Chrysomeloidea</taxon>
        <taxon>Cerambycidae</taxon>
        <taxon>Lepturinae</taxon>
        <taxon>Rhagiini</taxon>
        <taxon>Rhamnusium</taxon>
    </lineage>
</organism>
<keyword evidence="2" id="KW-1185">Reference proteome</keyword>
<dbReference type="Gene3D" id="3.40.190.10">
    <property type="entry name" value="Periplasmic binding protein-like II"/>
    <property type="match status" value="1"/>
</dbReference>
<evidence type="ECO:0000313" key="2">
    <source>
        <dbReference type="Proteomes" id="UP001162156"/>
    </source>
</evidence>
<dbReference type="AlphaFoldDB" id="A0AAV8YBL5"/>
<gene>
    <name evidence="1" type="ORF">NQ314_008437</name>
</gene>
<protein>
    <submittedName>
        <fullName evidence="1">Uncharacterized protein</fullName>
    </submittedName>
</protein>